<reference evidence="2" key="2">
    <citation type="submission" date="2023-05" db="EMBL/GenBank/DDBJ databases">
        <authorList>
            <consortium name="Lawrence Berkeley National Laboratory"/>
            <person name="Steindorff A."/>
            <person name="Hensen N."/>
            <person name="Bonometti L."/>
            <person name="Westerberg I."/>
            <person name="Brannstrom I.O."/>
            <person name="Guillou S."/>
            <person name="Cros-Aarteil S."/>
            <person name="Calhoun S."/>
            <person name="Haridas S."/>
            <person name="Kuo A."/>
            <person name="Mondo S."/>
            <person name="Pangilinan J."/>
            <person name="Riley R."/>
            <person name="Labutti K."/>
            <person name="Andreopoulos B."/>
            <person name="Lipzen A."/>
            <person name="Chen C."/>
            <person name="Yanf M."/>
            <person name="Daum C."/>
            <person name="Ng V."/>
            <person name="Clum A."/>
            <person name="Ohm R."/>
            <person name="Martin F."/>
            <person name="Silar P."/>
            <person name="Natvig D."/>
            <person name="Lalanne C."/>
            <person name="Gautier V."/>
            <person name="Ament-Velasquez S.L."/>
            <person name="Kruys A."/>
            <person name="Hutchinson M.I."/>
            <person name="Powell A.J."/>
            <person name="Barry K."/>
            <person name="Miller A.N."/>
            <person name="Grigoriev I.V."/>
            <person name="Debuchy R."/>
            <person name="Gladieux P."/>
            <person name="Thoren M.H."/>
            <person name="Johannesson H."/>
        </authorList>
    </citation>
    <scope>NUCLEOTIDE SEQUENCE</scope>
    <source>
        <strain evidence="2">CBS 103.79</strain>
    </source>
</reference>
<evidence type="ECO:0000256" key="1">
    <source>
        <dbReference type="SAM" id="MobiDB-lite"/>
    </source>
</evidence>
<dbReference type="Proteomes" id="UP001303889">
    <property type="component" value="Unassembled WGS sequence"/>
</dbReference>
<gene>
    <name evidence="2" type="ORF">C8A05DRAFT_20153</name>
</gene>
<accession>A0AAN6MA42</accession>
<proteinExistence type="predicted"/>
<evidence type="ECO:0000313" key="2">
    <source>
        <dbReference type="EMBL" id="KAK3896995.1"/>
    </source>
</evidence>
<feature type="region of interest" description="Disordered" evidence="1">
    <location>
        <begin position="1"/>
        <end position="25"/>
    </location>
</feature>
<dbReference type="EMBL" id="MU856312">
    <property type="protein sequence ID" value="KAK3896995.1"/>
    <property type="molecule type" value="Genomic_DNA"/>
</dbReference>
<organism evidence="2 3">
    <name type="scientific">Staphylotrichum tortipilum</name>
    <dbReference type="NCBI Taxonomy" id="2831512"/>
    <lineage>
        <taxon>Eukaryota</taxon>
        <taxon>Fungi</taxon>
        <taxon>Dikarya</taxon>
        <taxon>Ascomycota</taxon>
        <taxon>Pezizomycotina</taxon>
        <taxon>Sordariomycetes</taxon>
        <taxon>Sordariomycetidae</taxon>
        <taxon>Sordariales</taxon>
        <taxon>Chaetomiaceae</taxon>
        <taxon>Staphylotrichum</taxon>
    </lineage>
</organism>
<evidence type="ECO:0000313" key="3">
    <source>
        <dbReference type="Proteomes" id="UP001303889"/>
    </source>
</evidence>
<reference evidence="2" key="1">
    <citation type="journal article" date="2023" name="Mol. Phylogenet. Evol.">
        <title>Genome-scale phylogeny and comparative genomics of the fungal order Sordariales.</title>
        <authorList>
            <person name="Hensen N."/>
            <person name="Bonometti L."/>
            <person name="Westerberg I."/>
            <person name="Brannstrom I.O."/>
            <person name="Guillou S."/>
            <person name="Cros-Aarteil S."/>
            <person name="Calhoun S."/>
            <person name="Haridas S."/>
            <person name="Kuo A."/>
            <person name="Mondo S."/>
            <person name="Pangilinan J."/>
            <person name="Riley R."/>
            <person name="LaButti K."/>
            <person name="Andreopoulos B."/>
            <person name="Lipzen A."/>
            <person name="Chen C."/>
            <person name="Yan M."/>
            <person name="Daum C."/>
            <person name="Ng V."/>
            <person name="Clum A."/>
            <person name="Steindorff A."/>
            <person name="Ohm R.A."/>
            <person name="Martin F."/>
            <person name="Silar P."/>
            <person name="Natvig D.O."/>
            <person name="Lalanne C."/>
            <person name="Gautier V."/>
            <person name="Ament-Velasquez S.L."/>
            <person name="Kruys A."/>
            <person name="Hutchinson M.I."/>
            <person name="Powell A.J."/>
            <person name="Barry K."/>
            <person name="Miller A.N."/>
            <person name="Grigoriev I.V."/>
            <person name="Debuchy R."/>
            <person name="Gladieux P."/>
            <person name="Hiltunen Thoren M."/>
            <person name="Johannesson H."/>
        </authorList>
    </citation>
    <scope>NUCLEOTIDE SEQUENCE</scope>
    <source>
        <strain evidence="2">CBS 103.79</strain>
    </source>
</reference>
<protein>
    <submittedName>
        <fullName evidence="2">Uncharacterized protein</fullName>
    </submittedName>
</protein>
<keyword evidence="3" id="KW-1185">Reference proteome</keyword>
<sequence length="226" mass="24952">MSSGSGKGLAALLKTSSDVNRDKEAAENQALQNLNDRARANEVLNRGQQQPAEVPHTPTGFCQLWAYVIYANTEEDFDAAWTRLRQEFSEQQPALDYIANTYLPVRHQWANCFISQCHGTKPHPSGYLIRSSTLAHTLSSASNDVTLAACDGRRTLLAPGLGTYHQGCPLLVTPVSNNIQDVGYQCWCLVKAGHVRCWTSILAPTRPAWRGHMPPPLARCLWPGEL</sequence>
<dbReference type="AlphaFoldDB" id="A0AAN6MA42"/>
<comment type="caution">
    <text evidence="2">The sequence shown here is derived from an EMBL/GenBank/DDBJ whole genome shotgun (WGS) entry which is preliminary data.</text>
</comment>
<name>A0AAN6MA42_9PEZI</name>